<name>A0A6G1CQB5_9ORYZ</name>
<reference evidence="2 3" key="1">
    <citation type="submission" date="2019-11" db="EMBL/GenBank/DDBJ databases">
        <title>Whole genome sequence of Oryza granulata.</title>
        <authorList>
            <person name="Li W."/>
        </authorList>
    </citation>
    <scope>NUCLEOTIDE SEQUENCE [LARGE SCALE GENOMIC DNA]</scope>
    <source>
        <strain evidence="3">cv. Menghai</strain>
        <tissue evidence="2">Leaf</tissue>
    </source>
</reference>
<dbReference type="EMBL" id="SPHZ02000008">
    <property type="protein sequence ID" value="KAF0902332.1"/>
    <property type="molecule type" value="Genomic_DNA"/>
</dbReference>
<organism evidence="2 3">
    <name type="scientific">Oryza meyeriana var. granulata</name>
    <dbReference type="NCBI Taxonomy" id="110450"/>
    <lineage>
        <taxon>Eukaryota</taxon>
        <taxon>Viridiplantae</taxon>
        <taxon>Streptophyta</taxon>
        <taxon>Embryophyta</taxon>
        <taxon>Tracheophyta</taxon>
        <taxon>Spermatophyta</taxon>
        <taxon>Magnoliopsida</taxon>
        <taxon>Liliopsida</taxon>
        <taxon>Poales</taxon>
        <taxon>Poaceae</taxon>
        <taxon>BOP clade</taxon>
        <taxon>Oryzoideae</taxon>
        <taxon>Oryzeae</taxon>
        <taxon>Oryzinae</taxon>
        <taxon>Oryza</taxon>
        <taxon>Oryza meyeriana</taxon>
    </lineage>
</organism>
<accession>A0A6G1CQB5</accession>
<feature type="compositionally biased region" description="Polar residues" evidence="1">
    <location>
        <begin position="1"/>
        <end position="10"/>
    </location>
</feature>
<feature type="region of interest" description="Disordered" evidence="1">
    <location>
        <begin position="1"/>
        <end position="23"/>
    </location>
</feature>
<dbReference type="AlphaFoldDB" id="A0A6G1CQB5"/>
<evidence type="ECO:0000256" key="1">
    <source>
        <dbReference type="SAM" id="MobiDB-lite"/>
    </source>
</evidence>
<keyword evidence="3" id="KW-1185">Reference proteome</keyword>
<sequence>MAKLMQTKTQEVTKQDRFSSSGHAQPSWLVLIGSSVDSICTIKSGSSPHRMKLIHRPLLLIVSIWY</sequence>
<dbReference type="Proteomes" id="UP000479710">
    <property type="component" value="Unassembled WGS sequence"/>
</dbReference>
<proteinExistence type="predicted"/>
<evidence type="ECO:0000313" key="3">
    <source>
        <dbReference type="Proteomes" id="UP000479710"/>
    </source>
</evidence>
<gene>
    <name evidence="2" type="ORF">E2562_016183</name>
</gene>
<comment type="caution">
    <text evidence="2">The sequence shown here is derived from an EMBL/GenBank/DDBJ whole genome shotgun (WGS) entry which is preliminary data.</text>
</comment>
<protein>
    <submittedName>
        <fullName evidence="2">Uncharacterized protein</fullName>
    </submittedName>
</protein>
<evidence type="ECO:0000313" key="2">
    <source>
        <dbReference type="EMBL" id="KAF0902332.1"/>
    </source>
</evidence>